<feature type="domain" description="Ice-binding protein C-terminal" evidence="1">
    <location>
        <begin position="241"/>
        <end position="260"/>
    </location>
</feature>
<evidence type="ECO:0000313" key="2">
    <source>
        <dbReference type="EMBL" id="MDC8771459.1"/>
    </source>
</evidence>
<evidence type="ECO:0000259" key="1">
    <source>
        <dbReference type="Pfam" id="PF07589"/>
    </source>
</evidence>
<dbReference type="EMBL" id="JAQQXT010000004">
    <property type="protein sequence ID" value="MDC8771459.1"/>
    <property type="molecule type" value="Genomic_DNA"/>
</dbReference>
<evidence type="ECO:0000313" key="3">
    <source>
        <dbReference type="Proteomes" id="UP001221189"/>
    </source>
</evidence>
<protein>
    <submittedName>
        <fullName evidence="2">PEP-CTERM sorting domain-containing protein</fullName>
    </submittedName>
</protein>
<organism evidence="2 3">
    <name type="scientific">Roseateles albus</name>
    <dbReference type="NCBI Taxonomy" id="2987525"/>
    <lineage>
        <taxon>Bacteria</taxon>
        <taxon>Pseudomonadati</taxon>
        <taxon>Pseudomonadota</taxon>
        <taxon>Betaproteobacteria</taxon>
        <taxon>Burkholderiales</taxon>
        <taxon>Sphaerotilaceae</taxon>
        <taxon>Roseateles</taxon>
    </lineage>
</organism>
<dbReference type="NCBIfam" id="TIGR02595">
    <property type="entry name" value="PEP_CTERM"/>
    <property type="match status" value="1"/>
</dbReference>
<dbReference type="Proteomes" id="UP001221189">
    <property type="component" value="Unassembled WGS sequence"/>
</dbReference>
<reference evidence="2 3" key="1">
    <citation type="submission" date="2022-10" db="EMBL/GenBank/DDBJ databases">
        <title>Paucibacter sp. hw1 Genome sequencing.</title>
        <authorList>
            <person name="Park S."/>
        </authorList>
    </citation>
    <scope>NUCLEOTIDE SEQUENCE [LARGE SCALE GENOMIC DNA]</scope>
    <source>
        <strain evidence="3">hw1</strain>
    </source>
</reference>
<dbReference type="RefSeq" id="WP_273599755.1">
    <property type="nucleotide sequence ID" value="NZ_JAQQXT010000004.1"/>
</dbReference>
<dbReference type="Pfam" id="PF07589">
    <property type="entry name" value="PEP-CTERM"/>
    <property type="match status" value="1"/>
</dbReference>
<sequence>MTNLATQHGHAAHGVGRQLLPLAAAALLAIAAGPSLAQQLIAPEALVAGYDQRFRLAQFSQWWISIPAATNPLLDGPGANTQLGDQGGYFFLPGSFNATPVVRNVTVRPDQTLLLNLQVVTGWPDANETEADLRFIAGHVLGTINSMSITVDGAPALLPAGYSSLGQFRQSTDLFPLHVGADNLGGWPAGIFPAISDGYLIAMEGLSAGNHQVRWTVNSSPTGPFASQWTFEQDITYNITAVPEPSSWALMGLGLLAIGAGAIHRRRG</sequence>
<keyword evidence="3" id="KW-1185">Reference proteome</keyword>
<proteinExistence type="predicted"/>
<accession>A0ABT5KBZ8</accession>
<name>A0ABT5KBZ8_9BURK</name>
<comment type="caution">
    <text evidence="2">The sequence shown here is derived from an EMBL/GenBank/DDBJ whole genome shotgun (WGS) entry which is preliminary data.</text>
</comment>
<dbReference type="InterPro" id="IPR013424">
    <property type="entry name" value="Ice-binding_C"/>
</dbReference>
<gene>
    <name evidence="2" type="ORF">PRZ03_07730</name>
</gene>